<comment type="caution">
    <text evidence="1">The sequence shown here is derived from an EMBL/GenBank/DDBJ whole genome shotgun (WGS) entry which is preliminary data.</text>
</comment>
<name>A0A9J5WAX9_SOLCO</name>
<keyword evidence="2" id="KW-1185">Reference proteome</keyword>
<dbReference type="EMBL" id="JACXVP010000012">
    <property type="protein sequence ID" value="KAG5572693.1"/>
    <property type="molecule type" value="Genomic_DNA"/>
</dbReference>
<protein>
    <submittedName>
        <fullName evidence="1">Uncharacterized protein</fullName>
    </submittedName>
</protein>
<dbReference type="AlphaFoldDB" id="A0A9J5WAX9"/>
<organism evidence="1 2">
    <name type="scientific">Solanum commersonii</name>
    <name type="common">Commerson's wild potato</name>
    <name type="synonym">Commerson's nightshade</name>
    <dbReference type="NCBI Taxonomy" id="4109"/>
    <lineage>
        <taxon>Eukaryota</taxon>
        <taxon>Viridiplantae</taxon>
        <taxon>Streptophyta</taxon>
        <taxon>Embryophyta</taxon>
        <taxon>Tracheophyta</taxon>
        <taxon>Spermatophyta</taxon>
        <taxon>Magnoliopsida</taxon>
        <taxon>eudicotyledons</taxon>
        <taxon>Gunneridae</taxon>
        <taxon>Pentapetalae</taxon>
        <taxon>asterids</taxon>
        <taxon>lamiids</taxon>
        <taxon>Solanales</taxon>
        <taxon>Solanaceae</taxon>
        <taxon>Solanoideae</taxon>
        <taxon>Solaneae</taxon>
        <taxon>Solanum</taxon>
    </lineage>
</organism>
<accession>A0A9J5WAX9</accession>
<proteinExistence type="predicted"/>
<reference evidence="1 2" key="1">
    <citation type="submission" date="2020-09" db="EMBL/GenBank/DDBJ databases">
        <title>De no assembly of potato wild relative species, Solanum commersonii.</title>
        <authorList>
            <person name="Cho K."/>
        </authorList>
    </citation>
    <scope>NUCLEOTIDE SEQUENCE [LARGE SCALE GENOMIC DNA]</scope>
    <source>
        <strain evidence="1">LZ3.2</strain>
        <tissue evidence="1">Leaf</tissue>
    </source>
</reference>
<gene>
    <name evidence="1" type="ORF">H5410_062459</name>
</gene>
<dbReference type="Proteomes" id="UP000824120">
    <property type="component" value="Chromosome 12"/>
</dbReference>
<sequence>MRTAPRNQNEAIWQKEFVEKTEYHNCLCILFITSYAALTSTSKRQREVVFCPRDGTFFGLPDLISYSINHKTIVPIDV</sequence>
<evidence type="ECO:0000313" key="2">
    <source>
        <dbReference type="Proteomes" id="UP000824120"/>
    </source>
</evidence>
<evidence type="ECO:0000313" key="1">
    <source>
        <dbReference type="EMBL" id="KAG5572693.1"/>
    </source>
</evidence>